<gene>
    <name evidence="1" type="ORF">MADP07_00748</name>
</gene>
<reference evidence="1" key="1">
    <citation type="journal article" date="2021" name="Genes Genomics">
        <title>Comparative genomic analysis of Mycoplasma anatis strains.</title>
        <authorList>
            <person name="Zhou Q."/>
            <person name="Mai K."/>
            <person name="Yang D."/>
            <person name="Liu J."/>
            <person name="Yan Z."/>
            <person name="Luo C."/>
            <person name="Tan Y."/>
            <person name="Cao S."/>
            <person name="Zhou Q."/>
            <person name="Chen L."/>
            <person name="Chen F."/>
        </authorList>
    </citation>
    <scope>NUCLEOTIDE SEQUENCE</scope>
    <source>
        <strain evidence="1">DP07</strain>
    </source>
</reference>
<dbReference type="EMBL" id="JABZFG010000018">
    <property type="protein sequence ID" value="MBW0603004.1"/>
    <property type="molecule type" value="Genomic_DNA"/>
</dbReference>
<name>A0A9Q3LBZ2_9BACT</name>
<dbReference type="RefSeq" id="WP_218675161.1">
    <property type="nucleotide sequence ID" value="NZ_CP054878.1"/>
</dbReference>
<dbReference type="AlphaFoldDB" id="A0A9Q3LBZ2"/>
<dbReference type="Proteomes" id="UP000746160">
    <property type="component" value="Unassembled WGS sequence"/>
</dbReference>
<protein>
    <submittedName>
        <fullName evidence="1">Uncharacterized protein</fullName>
    </submittedName>
</protein>
<organism evidence="1 2">
    <name type="scientific">Mycoplasmopsis anatis</name>
    <dbReference type="NCBI Taxonomy" id="171279"/>
    <lineage>
        <taxon>Bacteria</taxon>
        <taxon>Bacillati</taxon>
        <taxon>Mycoplasmatota</taxon>
        <taxon>Mycoplasmoidales</taxon>
        <taxon>Metamycoplasmataceae</taxon>
        <taxon>Mycoplasmopsis</taxon>
    </lineage>
</organism>
<sequence>MFFGRKALLFIEVFNQQLLKITDNNKFINLIDENKRIIHILYNGKKDNDAKTLQFFMINNSFSST</sequence>
<comment type="caution">
    <text evidence="1">The sequence shown here is derived from an EMBL/GenBank/DDBJ whole genome shotgun (WGS) entry which is preliminary data.</text>
</comment>
<accession>A0A9Q3LBZ2</accession>
<proteinExistence type="predicted"/>
<evidence type="ECO:0000313" key="2">
    <source>
        <dbReference type="Proteomes" id="UP000746160"/>
    </source>
</evidence>
<evidence type="ECO:0000313" key="1">
    <source>
        <dbReference type="EMBL" id="MBW0603004.1"/>
    </source>
</evidence>